<proteinExistence type="predicted"/>
<accession>A0ABR4QF21</accession>
<dbReference type="EMBL" id="JAKROA010000004">
    <property type="protein sequence ID" value="KAL5108142.1"/>
    <property type="molecule type" value="Genomic_DNA"/>
</dbReference>
<dbReference type="Proteomes" id="UP001651158">
    <property type="component" value="Unassembled WGS sequence"/>
</dbReference>
<organism evidence="1 2">
    <name type="scientific">Taenia crassiceps</name>
    <dbReference type="NCBI Taxonomy" id="6207"/>
    <lineage>
        <taxon>Eukaryota</taxon>
        <taxon>Metazoa</taxon>
        <taxon>Spiralia</taxon>
        <taxon>Lophotrochozoa</taxon>
        <taxon>Platyhelminthes</taxon>
        <taxon>Cestoda</taxon>
        <taxon>Eucestoda</taxon>
        <taxon>Cyclophyllidea</taxon>
        <taxon>Taeniidae</taxon>
        <taxon>Taenia</taxon>
    </lineage>
</organism>
<reference evidence="1 2" key="1">
    <citation type="journal article" date="2022" name="Front. Cell. Infect. Microbiol.">
        <title>The Genomes of Two Strains of Taenia crassiceps the Animal Model for the Study of Human Cysticercosis.</title>
        <authorList>
            <person name="Bobes R.J."/>
            <person name="Estrada K."/>
            <person name="Rios-Valencia D.G."/>
            <person name="Calderon-Gallegos A."/>
            <person name="de la Torre P."/>
            <person name="Carrero J.C."/>
            <person name="Sanchez-Flores A."/>
            <person name="Laclette J.P."/>
        </authorList>
    </citation>
    <scope>NUCLEOTIDE SEQUENCE [LARGE SCALE GENOMIC DNA]</scope>
    <source>
        <strain evidence="1">WFUcys</strain>
    </source>
</reference>
<evidence type="ECO:0000313" key="2">
    <source>
        <dbReference type="Proteomes" id="UP001651158"/>
    </source>
</evidence>
<gene>
    <name evidence="1" type="ORF">TcWFU_008967</name>
</gene>
<sequence length="104" mass="11937">MISELDQKVLRDLYAWVDSIPLSRPKRNIRQTKQLAVTELEVSAQPGTIEKLLLLLRSKFREHETDIDVNANEFSSNQSPRIVLPSVVTPASNLQRLRRIPSFL</sequence>
<comment type="caution">
    <text evidence="1">The sequence shown here is derived from an EMBL/GenBank/DDBJ whole genome shotgun (WGS) entry which is preliminary data.</text>
</comment>
<evidence type="ECO:0000313" key="1">
    <source>
        <dbReference type="EMBL" id="KAL5108142.1"/>
    </source>
</evidence>
<keyword evidence="2" id="KW-1185">Reference proteome</keyword>
<name>A0ABR4QF21_9CEST</name>
<protein>
    <submittedName>
        <fullName evidence="1">Uncharacterized protein</fullName>
    </submittedName>
</protein>